<keyword evidence="6 16" id="KW-0235">DNA replication</keyword>
<dbReference type="InterPro" id="IPR020045">
    <property type="entry name" value="DNA_polI_H3TH"/>
</dbReference>
<evidence type="ECO:0000256" key="1">
    <source>
        <dbReference type="ARBA" id="ARBA00007705"/>
    </source>
</evidence>
<evidence type="ECO:0000313" key="22">
    <source>
        <dbReference type="Proteomes" id="UP000293300"/>
    </source>
</evidence>
<evidence type="ECO:0000256" key="6">
    <source>
        <dbReference type="ARBA" id="ARBA00022705"/>
    </source>
</evidence>
<feature type="region of interest" description="Disordered" evidence="17">
    <location>
        <begin position="301"/>
        <end position="324"/>
    </location>
</feature>
<dbReference type="PROSITE" id="PS00447">
    <property type="entry name" value="DNA_POLYMERASE_A"/>
    <property type="match status" value="1"/>
</dbReference>
<dbReference type="RefSeq" id="WP_131474581.1">
    <property type="nucleotide sequence ID" value="NZ_SJPE01000001.1"/>
</dbReference>
<comment type="caution">
    <text evidence="21">The sequence shown here is derived from an EMBL/GenBank/DDBJ whole genome shotgun (WGS) entry which is preliminary data.</text>
</comment>
<dbReference type="PANTHER" id="PTHR10133:SF27">
    <property type="entry name" value="DNA POLYMERASE NU"/>
    <property type="match status" value="1"/>
</dbReference>
<evidence type="ECO:0000256" key="16">
    <source>
        <dbReference type="RuleBase" id="RU004460"/>
    </source>
</evidence>
<evidence type="ECO:0000256" key="11">
    <source>
        <dbReference type="ARBA" id="ARBA00022932"/>
    </source>
</evidence>
<evidence type="ECO:0000256" key="9">
    <source>
        <dbReference type="ARBA" id="ARBA00022801"/>
    </source>
</evidence>
<keyword evidence="9 16" id="KW-0378">Hydrolase</keyword>
<dbReference type="InterPro" id="IPR020046">
    <property type="entry name" value="5-3_exonucl_a-hlix_arch_N"/>
</dbReference>
<dbReference type="SMART" id="SM00474">
    <property type="entry name" value="35EXOc"/>
    <property type="match status" value="1"/>
</dbReference>
<feature type="domain" description="3'-5' exonuclease" evidence="18">
    <location>
        <begin position="358"/>
        <end position="539"/>
    </location>
</feature>
<evidence type="ECO:0000256" key="10">
    <source>
        <dbReference type="ARBA" id="ARBA00022839"/>
    </source>
</evidence>
<evidence type="ECO:0000256" key="13">
    <source>
        <dbReference type="ARBA" id="ARBA00023204"/>
    </source>
</evidence>
<sequence length="952" mass="108166">MSQKRLFLLDAYALIFRGYYAFIKNPRINSKGMDTSAIMGFMNSLMDVIKREKPDHLAVAFDKGGSDYRYEMYQEYKAHRDETPEAIKIAVPYIQELLKAMHIPIMEKAGYEADDLIGTLAKQAEKEGYQVFMVTPDKDFAQLVSENIFMYKPARMGNDIEIWGIPEVLEKFEVENPLQVIDFLGMMGDSADNIPGFPGVGEVTAKKLLKEFGSMENLLENTDKLKGALKDKIENNKELGILSKKLATILLDCPVTFDATDFELSKPDVEKTDALFQELEFRQMKAQFDKLFGTGKDYDEIDSNGNGTETEATETKKKTPAKKSNQEQFDLFGFTDEESDAPKQHSYYATLETTEHFYQIVQGDLAVKLFLQNLMNQTSVCFDTETTGIDTLHAELVGMSFSYEKGKAFYVPFPENREEARALADKFKPFFESESIEKIGQNIKYDLKILSNYNIQVKGKLFDTMIAHYLINPDMRHNMDVLSETYLKYSPKSIETLIGKKGKNQLSMRDVPLEDIKEYAAEDADITLQLKEVFSPILDKVETKKLFEDIEIPLISVLAAMETEGIRLDVEFLKAMSGEMQKEISLFEQKIYETAGEKFNLASPKQLGEVLFDKLKIGGTKQKKTKTGQYATGEEVLSYLANEHQIVKDILDWRQMVKLQSTYIDALPNQVDPKTQRVHTDYMQTVAATGRLSSNNPNLQNIPIRTERGRLIRKAFVARDENYTLLSADYSQIELRIIAALSGEENMIKAFQNHEDIHRSTAAKVFNVPLEEVTKEQRSNAKTVNFGIIYGVSAFGLSNQTSLSRSESTALIDAYYKTYPKLKSYMSDQVDFARHHGYVQTVLGRRRYLKDINSANAVVRGAAERNAVNAPIQGSAADIIKIAMINIHKKLTSEHWQSKMLLQVHDELVFDVHLSELDKIKPMIKHEMENAFKLAVPLEVEMGTGTNWLEAH</sequence>
<keyword evidence="7" id="KW-0540">Nuclease</keyword>
<dbReference type="SMART" id="SM00482">
    <property type="entry name" value="POLAc"/>
    <property type="match status" value="1"/>
</dbReference>
<dbReference type="InterPro" id="IPR036279">
    <property type="entry name" value="5-3_exonuclease_C_sf"/>
</dbReference>
<dbReference type="Proteomes" id="UP000293300">
    <property type="component" value="Unassembled WGS sequence"/>
</dbReference>
<dbReference type="InterPro" id="IPR001098">
    <property type="entry name" value="DNA-dir_DNA_pol_A_palm_dom"/>
</dbReference>
<dbReference type="InterPro" id="IPR008918">
    <property type="entry name" value="HhH2"/>
</dbReference>
<dbReference type="SUPFAM" id="SSF56672">
    <property type="entry name" value="DNA/RNA polymerases"/>
    <property type="match status" value="1"/>
</dbReference>
<keyword evidence="10 16" id="KW-0269">Exonuclease</keyword>
<keyword evidence="8 16" id="KW-0227">DNA damage</keyword>
<evidence type="ECO:0000256" key="12">
    <source>
        <dbReference type="ARBA" id="ARBA00023125"/>
    </source>
</evidence>
<dbReference type="InterPro" id="IPR019760">
    <property type="entry name" value="DNA-dir_DNA_pol_A_CS"/>
</dbReference>
<evidence type="ECO:0000313" key="21">
    <source>
        <dbReference type="EMBL" id="TBX70969.1"/>
    </source>
</evidence>
<dbReference type="Pfam" id="PF02739">
    <property type="entry name" value="5_3_exonuc_N"/>
    <property type="match status" value="1"/>
</dbReference>
<dbReference type="PANTHER" id="PTHR10133">
    <property type="entry name" value="DNA POLYMERASE I"/>
    <property type="match status" value="1"/>
</dbReference>
<keyword evidence="5 16" id="KW-0548">Nucleotidyltransferase</keyword>
<evidence type="ECO:0000259" key="18">
    <source>
        <dbReference type="SMART" id="SM00474"/>
    </source>
</evidence>
<comment type="similarity">
    <text evidence="1 16">Belongs to the DNA polymerase type-A family.</text>
</comment>
<dbReference type="SUPFAM" id="SSF88723">
    <property type="entry name" value="PIN domain-like"/>
    <property type="match status" value="1"/>
</dbReference>
<evidence type="ECO:0000256" key="4">
    <source>
        <dbReference type="ARBA" id="ARBA00022679"/>
    </source>
</evidence>
<dbReference type="GO" id="GO:0006261">
    <property type="term" value="P:DNA-templated DNA replication"/>
    <property type="evidence" value="ECO:0007669"/>
    <property type="project" value="UniProtKB-UniRule"/>
</dbReference>
<keyword evidence="13 16" id="KW-0234">DNA repair</keyword>
<feature type="domain" description="DNA-directed DNA polymerase family A palm" evidence="20">
    <location>
        <begin position="709"/>
        <end position="916"/>
    </location>
</feature>
<dbReference type="FunFam" id="1.10.150.20:FF:000003">
    <property type="entry name" value="DNA polymerase I"/>
    <property type="match status" value="1"/>
</dbReference>
<evidence type="ECO:0000256" key="7">
    <source>
        <dbReference type="ARBA" id="ARBA00022722"/>
    </source>
</evidence>
<feature type="domain" description="5'-3' exonuclease" evidence="19">
    <location>
        <begin position="4"/>
        <end position="265"/>
    </location>
</feature>
<evidence type="ECO:0000259" key="20">
    <source>
        <dbReference type="SMART" id="SM00482"/>
    </source>
</evidence>
<dbReference type="Pfam" id="PF01367">
    <property type="entry name" value="5_3_exonuc"/>
    <property type="match status" value="1"/>
</dbReference>
<dbReference type="CDD" id="cd09898">
    <property type="entry name" value="H3TH_53EXO"/>
    <property type="match status" value="1"/>
</dbReference>
<dbReference type="Pfam" id="PF01612">
    <property type="entry name" value="DNA_pol_A_exo1"/>
    <property type="match status" value="1"/>
</dbReference>
<evidence type="ECO:0000259" key="19">
    <source>
        <dbReference type="SMART" id="SM00475"/>
    </source>
</evidence>
<gene>
    <name evidence="16 21" type="primary">polA</name>
    <name evidence="21" type="ORF">EZL74_00265</name>
</gene>
<evidence type="ECO:0000256" key="8">
    <source>
        <dbReference type="ARBA" id="ARBA00022763"/>
    </source>
</evidence>
<dbReference type="InterPro" id="IPR002562">
    <property type="entry name" value="3'-5'_exonuclease_dom"/>
</dbReference>
<dbReference type="EC" id="2.7.7.7" evidence="2 15"/>
<dbReference type="CDD" id="cd09859">
    <property type="entry name" value="PIN_53EXO"/>
    <property type="match status" value="1"/>
</dbReference>
<dbReference type="InterPro" id="IPR012337">
    <property type="entry name" value="RNaseH-like_sf"/>
</dbReference>
<dbReference type="Gene3D" id="1.10.150.20">
    <property type="entry name" value="5' to 3' exonuclease, C-terminal subdomain"/>
    <property type="match status" value="2"/>
</dbReference>
<accession>A0A4Q9Z9T5</accession>
<name>A0A4Q9Z9T5_9FLAO</name>
<dbReference type="GO" id="GO:0008409">
    <property type="term" value="F:5'-3' exonuclease activity"/>
    <property type="evidence" value="ECO:0007669"/>
    <property type="project" value="UniProtKB-UniRule"/>
</dbReference>
<evidence type="ECO:0000256" key="5">
    <source>
        <dbReference type="ARBA" id="ARBA00022695"/>
    </source>
</evidence>
<keyword evidence="22" id="KW-1185">Reference proteome</keyword>
<evidence type="ECO:0000256" key="2">
    <source>
        <dbReference type="ARBA" id="ARBA00012417"/>
    </source>
</evidence>
<dbReference type="Gene3D" id="3.30.420.10">
    <property type="entry name" value="Ribonuclease H-like superfamily/Ribonuclease H"/>
    <property type="match status" value="1"/>
</dbReference>
<dbReference type="SMART" id="SM00475">
    <property type="entry name" value="53EXOc"/>
    <property type="match status" value="1"/>
</dbReference>
<keyword evidence="11 16" id="KW-0239">DNA-directed DNA polymerase</keyword>
<dbReference type="EMBL" id="SJPE01000001">
    <property type="protein sequence ID" value="TBX70969.1"/>
    <property type="molecule type" value="Genomic_DNA"/>
</dbReference>
<dbReference type="SMART" id="SM00279">
    <property type="entry name" value="HhH2"/>
    <property type="match status" value="1"/>
</dbReference>
<evidence type="ECO:0000256" key="17">
    <source>
        <dbReference type="SAM" id="MobiDB-lite"/>
    </source>
</evidence>
<dbReference type="OrthoDB" id="9806424at2"/>
<dbReference type="GO" id="GO:0008408">
    <property type="term" value="F:3'-5' exonuclease activity"/>
    <property type="evidence" value="ECO:0007669"/>
    <property type="project" value="UniProtKB-UniRule"/>
</dbReference>
<evidence type="ECO:0000256" key="3">
    <source>
        <dbReference type="ARBA" id="ARBA00020311"/>
    </source>
</evidence>
<dbReference type="SUPFAM" id="SSF47807">
    <property type="entry name" value="5' to 3' exonuclease, C-terminal subdomain"/>
    <property type="match status" value="1"/>
</dbReference>
<dbReference type="GO" id="GO:0003677">
    <property type="term" value="F:DNA binding"/>
    <property type="evidence" value="ECO:0007669"/>
    <property type="project" value="UniProtKB-UniRule"/>
</dbReference>
<dbReference type="CDD" id="cd08637">
    <property type="entry name" value="DNA_pol_A_pol_I_C"/>
    <property type="match status" value="1"/>
</dbReference>
<dbReference type="InterPro" id="IPR018320">
    <property type="entry name" value="DNA_polymerase_1"/>
</dbReference>
<dbReference type="Pfam" id="PF00476">
    <property type="entry name" value="DNA_pol_A"/>
    <property type="match status" value="1"/>
</dbReference>
<comment type="catalytic activity">
    <reaction evidence="14 16">
        <text>DNA(n) + a 2'-deoxyribonucleoside 5'-triphosphate = DNA(n+1) + diphosphate</text>
        <dbReference type="Rhea" id="RHEA:22508"/>
        <dbReference type="Rhea" id="RHEA-COMP:17339"/>
        <dbReference type="Rhea" id="RHEA-COMP:17340"/>
        <dbReference type="ChEBI" id="CHEBI:33019"/>
        <dbReference type="ChEBI" id="CHEBI:61560"/>
        <dbReference type="ChEBI" id="CHEBI:173112"/>
        <dbReference type="EC" id="2.7.7.7"/>
    </reaction>
</comment>
<dbReference type="GO" id="GO:0003887">
    <property type="term" value="F:DNA-directed DNA polymerase activity"/>
    <property type="evidence" value="ECO:0007669"/>
    <property type="project" value="UniProtKB-UniRule"/>
</dbReference>
<dbReference type="PRINTS" id="PR00868">
    <property type="entry name" value="DNAPOLI"/>
</dbReference>
<dbReference type="Gene3D" id="3.40.50.1010">
    <property type="entry name" value="5'-nuclease"/>
    <property type="match status" value="1"/>
</dbReference>
<evidence type="ECO:0000256" key="14">
    <source>
        <dbReference type="ARBA" id="ARBA00049244"/>
    </source>
</evidence>
<dbReference type="FunFam" id="1.20.1060.10:FF:000001">
    <property type="entry name" value="DNA polymerase I"/>
    <property type="match status" value="1"/>
</dbReference>
<dbReference type="AlphaFoldDB" id="A0A4Q9Z9T5"/>
<dbReference type="SUPFAM" id="SSF53098">
    <property type="entry name" value="Ribonuclease H-like"/>
    <property type="match status" value="1"/>
</dbReference>
<dbReference type="InterPro" id="IPR002421">
    <property type="entry name" value="5-3_exonuclease"/>
</dbReference>
<proteinExistence type="inferred from homology"/>
<dbReference type="InterPro" id="IPR029060">
    <property type="entry name" value="PIN-like_dom_sf"/>
</dbReference>
<dbReference type="NCBIfam" id="NF004397">
    <property type="entry name" value="PRK05755.1"/>
    <property type="match status" value="1"/>
</dbReference>
<keyword evidence="12 16" id="KW-0238">DNA-binding</keyword>
<dbReference type="InterPro" id="IPR043502">
    <property type="entry name" value="DNA/RNA_pol_sf"/>
</dbReference>
<dbReference type="Gene3D" id="1.20.1060.10">
    <property type="entry name" value="Taq DNA Polymerase, Chain T, domain 4"/>
    <property type="match status" value="1"/>
</dbReference>
<organism evidence="21 22">
    <name type="scientific">Flavobacterium silvisoli</name>
    <dbReference type="NCBI Taxonomy" id="2529433"/>
    <lineage>
        <taxon>Bacteria</taxon>
        <taxon>Pseudomonadati</taxon>
        <taxon>Bacteroidota</taxon>
        <taxon>Flavobacteriia</taxon>
        <taxon>Flavobacteriales</taxon>
        <taxon>Flavobacteriaceae</taxon>
        <taxon>Flavobacterium</taxon>
    </lineage>
</organism>
<evidence type="ECO:0000256" key="15">
    <source>
        <dbReference type="NCBIfam" id="TIGR00593"/>
    </source>
</evidence>
<keyword evidence="4 16" id="KW-0808">Transferase</keyword>
<dbReference type="FunFam" id="1.10.150.20:FF:000002">
    <property type="entry name" value="DNA polymerase I"/>
    <property type="match status" value="1"/>
</dbReference>
<dbReference type="CDD" id="cd06139">
    <property type="entry name" value="DNA_polA_I_Ecoli_like_exo"/>
    <property type="match status" value="1"/>
</dbReference>
<reference evidence="21 22" key="1">
    <citation type="submission" date="2019-02" db="EMBL/GenBank/DDBJ databases">
        <title>Flavobacterium sp. RD-2-33 isolated from forest soil.</title>
        <authorList>
            <person name="Chaudhary D.K."/>
        </authorList>
    </citation>
    <scope>NUCLEOTIDE SEQUENCE [LARGE SCALE GENOMIC DNA]</scope>
    <source>
        <strain evidence="21 22">RD-2-33</strain>
    </source>
</reference>
<comment type="function">
    <text evidence="16">In addition to polymerase activity, this DNA polymerase exhibits 3'-5' and 5'-3' exonuclease activity.</text>
</comment>
<dbReference type="GO" id="GO:0006302">
    <property type="term" value="P:double-strand break repair"/>
    <property type="evidence" value="ECO:0007669"/>
    <property type="project" value="TreeGrafter"/>
</dbReference>
<protein>
    <recommendedName>
        <fullName evidence="3 15">DNA polymerase I</fullName>
        <ecNumber evidence="2 15">2.7.7.7</ecNumber>
    </recommendedName>
</protein>
<dbReference type="InterPro" id="IPR036397">
    <property type="entry name" value="RNaseH_sf"/>
</dbReference>
<dbReference type="Gene3D" id="3.30.70.370">
    <property type="match status" value="1"/>
</dbReference>
<dbReference type="NCBIfam" id="TIGR00593">
    <property type="entry name" value="pola"/>
    <property type="match status" value="1"/>
</dbReference>
<dbReference type="InterPro" id="IPR002298">
    <property type="entry name" value="DNA_polymerase_A"/>
</dbReference>